<dbReference type="AlphaFoldDB" id="A0A9P4K8I9"/>
<protein>
    <submittedName>
        <fullName evidence="1">Uncharacterized protein</fullName>
    </submittedName>
</protein>
<accession>A0A9P4K8I9</accession>
<evidence type="ECO:0000313" key="1">
    <source>
        <dbReference type="EMBL" id="KAF2261454.1"/>
    </source>
</evidence>
<gene>
    <name evidence="1" type="ORF">CC78DRAFT_355367</name>
</gene>
<dbReference type="Proteomes" id="UP000800093">
    <property type="component" value="Unassembled WGS sequence"/>
</dbReference>
<evidence type="ECO:0000313" key="2">
    <source>
        <dbReference type="Proteomes" id="UP000800093"/>
    </source>
</evidence>
<proteinExistence type="predicted"/>
<comment type="caution">
    <text evidence="1">The sequence shown here is derived from an EMBL/GenBank/DDBJ whole genome shotgun (WGS) entry which is preliminary data.</text>
</comment>
<dbReference type="EMBL" id="ML986657">
    <property type="protein sequence ID" value="KAF2261454.1"/>
    <property type="molecule type" value="Genomic_DNA"/>
</dbReference>
<organism evidence="1 2">
    <name type="scientific">Lojkania enalia</name>
    <dbReference type="NCBI Taxonomy" id="147567"/>
    <lineage>
        <taxon>Eukaryota</taxon>
        <taxon>Fungi</taxon>
        <taxon>Dikarya</taxon>
        <taxon>Ascomycota</taxon>
        <taxon>Pezizomycotina</taxon>
        <taxon>Dothideomycetes</taxon>
        <taxon>Pleosporomycetidae</taxon>
        <taxon>Pleosporales</taxon>
        <taxon>Pleosporales incertae sedis</taxon>
        <taxon>Lojkania</taxon>
    </lineage>
</organism>
<reference evidence="2" key="1">
    <citation type="journal article" date="2020" name="Stud. Mycol.">
        <title>101 Dothideomycetes genomes: A test case for predicting lifestyles and emergence of pathogens.</title>
        <authorList>
            <person name="Haridas S."/>
            <person name="Albert R."/>
            <person name="Binder M."/>
            <person name="Bloem J."/>
            <person name="LaButti K."/>
            <person name="Salamov A."/>
            <person name="Andreopoulos B."/>
            <person name="Baker S."/>
            <person name="Barry K."/>
            <person name="Bills G."/>
            <person name="Bluhm B."/>
            <person name="Cannon C."/>
            <person name="Castanera R."/>
            <person name="Culley D."/>
            <person name="Daum C."/>
            <person name="Ezra D."/>
            <person name="Gonzalez J."/>
            <person name="Henrissat B."/>
            <person name="Kuo A."/>
            <person name="Liang C."/>
            <person name="Lipzen A."/>
            <person name="Lutzoni F."/>
            <person name="Magnuson J."/>
            <person name="Mondo S."/>
            <person name="Nolan M."/>
            <person name="Ohm R."/>
            <person name="Pangilinan J."/>
            <person name="Park H.-J."/>
            <person name="Ramirez L."/>
            <person name="Alfaro M."/>
            <person name="Sun H."/>
            <person name="Tritt A."/>
            <person name="Yoshinaga Y."/>
            <person name="Zwiers L.-H."/>
            <person name="Turgeon B."/>
            <person name="Goodwin S."/>
            <person name="Spatafora J."/>
            <person name="Crous P."/>
            <person name="Grigoriev I."/>
        </authorList>
    </citation>
    <scope>NUCLEOTIDE SEQUENCE [LARGE SCALE GENOMIC DNA]</scope>
    <source>
        <strain evidence="2">CBS 304.66</strain>
    </source>
</reference>
<name>A0A9P4K8I9_9PLEO</name>
<keyword evidence="2" id="KW-1185">Reference proteome</keyword>
<sequence length="59" mass="6426">MNSVLVCILLTSNIPVHIAGFFISNCSRKRFKSLRSYFSGICSSSHGFGTRASESNSPL</sequence>